<dbReference type="InterPro" id="IPR046342">
    <property type="entry name" value="CBS_dom_sf"/>
</dbReference>
<name>A0ABY5HCB5_9GAMM</name>
<feature type="domain" description="CBS" evidence="4">
    <location>
        <begin position="93"/>
        <end position="150"/>
    </location>
</feature>
<proteinExistence type="predicted"/>
<dbReference type="SMART" id="SM00116">
    <property type="entry name" value="CBS"/>
    <property type="match status" value="2"/>
</dbReference>
<dbReference type="PANTHER" id="PTHR43080">
    <property type="entry name" value="CBS DOMAIN-CONTAINING PROTEIN CBSX3, MITOCHONDRIAL"/>
    <property type="match status" value="1"/>
</dbReference>
<evidence type="ECO:0000256" key="3">
    <source>
        <dbReference type="SAM" id="MobiDB-lite"/>
    </source>
</evidence>
<evidence type="ECO:0000313" key="5">
    <source>
        <dbReference type="EMBL" id="UTW10003.1"/>
    </source>
</evidence>
<dbReference type="PANTHER" id="PTHR43080:SF2">
    <property type="entry name" value="CBS DOMAIN-CONTAINING PROTEIN"/>
    <property type="match status" value="1"/>
</dbReference>
<evidence type="ECO:0000256" key="2">
    <source>
        <dbReference type="PROSITE-ProRule" id="PRU00703"/>
    </source>
</evidence>
<gene>
    <name evidence="5" type="ORF">KDW95_11780</name>
</gene>
<dbReference type="Gene3D" id="3.10.580.10">
    <property type="entry name" value="CBS-domain"/>
    <property type="match status" value="1"/>
</dbReference>
<keyword evidence="6" id="KW-1185">Reference proteome</keyword>
<keyword evidence="1 2" id="KW-0129">CBS domain</keyword>
<sequence length="214" mass="23250">MALVIYDQGYRIQTPVRALFKPGGVNSLEPIKALHPAAGEEQRIETEAERFRLQGAGLAGKKHPQQPAQRAYAASEKAAEQPGAPQLLAAQIMTSPVQHISPETTIRDAQARMRRLNIQHLVVISTEQRPLALLNALDLDQSTLPPQSPVAVIHGRHLLAASPTTDASHLAASFVEFDLNAIPIVDADDTLVGIVTRTDLLRLLITGAHIERWA</sequence>
<dbReference type="InterPro" id="IPR051257">
    <property type="entry name" value="Diverse_CBS-Domain"/>
</dbReference>
<accession>A0ABY5HCB5</accession>
<feature type="domain" description="CBS" evidence="4">
    <location>
        <begin position="152"/>
        <end position="212"/>
    </location>
</feature>
<dbReference type="RefSeq" id="WP_255852003.1">
    <property type="nucleotide sequence ID" value="NZ_CP073347.1"/>
</dbReference>
<dbReference type="InterPro" id="IPR000644">
    <property type="entry name" value="CBS_dom"/>
</dbReference>
<dbReference type="EMBL" id="CP073347">
    <property type="protein sequence ID" value="UTW10003.1"/>
    <property type="molecule type" value="Genomic_DNA"/>
</dbReference>
<dbReference type="Pfam" id="PF00571">
    <property type="entry name" value="CBS"/>
    <property type="match status" value="2"/>
</dbReference>
<evidence type="ECO:0000313" key="6">
    <source>
        <dbReference type="Proteomes" id="UP001058461"/>
    </source>
</evidence>
<evidence type="ECO:0000259" key="4">
    <source>
        <dbReference type="PROSITE" id="PS51371"/>
    </source>
</evidence>
<protein>
    <submittedName>
        <fullName evidence="5">CBS domain-containing protein</fullName>
    </submittedName>
</protein>
<organism evidence="5 6">
    <name type="scientific">Marinobacterium rhizophilum</name>
    <dbReference type="NCBI Taxonomy" id="420402"/>
    <lineage>
        <taxon>Bacteria</taxon>
        <taxon>Pseudomonadati</taxon>
        <taxon>Pseudomonadota</taxon>
        <taxon>Gammaproteobacteria</taxon>
        <taxon>Oceanospirillales</taxon>
        <taxon>Oceanospirillaceae</taxon>
        <taxon>Marinobacterium</taxon>
    </lineage>
</organism>
<dbReference type="PROSITE" id="PS51371">
    <property type="entry name" value="CBS"/>
    <property type="match status" value="2"/>
</dbReference>
<dbReference type="SUPFAM" id="SSF54631">
    <property type="entry name" value="CBS-domain pair"/>
    <property type="match status" value="1"/>
</dbReference>
<evidence type="ECO:0000256" key="1">
    <source>
        <dbReference type="ARBA" id="ARBA00023122"/>
    </source>
</evidence>
<feature type="region of interest" description="Disordered" evidence="3">
    <location>
        <begin position="57"/>
        <end position="80"/>
    </location>
</feature>
<reference evidence="5" key="1">
    <citation type="submission" date="2021-04" db="EMBL/GenBank/DDBJ databases">
        <title>Oceanospirillales bacteria with DddD are important DMSP degraders in coastal seawater.</title>
        <authorList>
            <person name="Liu J."/>
        </authorList>
    </citation>
    <scope>NUCLEOTIDE SEQUENCE</scope>
    <source>
        <strain evidence="5">D13-1</strain>
    </source>
</reference>
<dbReference type="Proteomes" id="UP001058461">
    <property type="component" value="Chromosome"/>
</dbReference>
<dbReference type="CDD" id="cd02205">
    <property type="entry name" value="CBS_pair_SF"/>
    <property type="match status" value="1"/>
</dbReference>